<keyword evidence="3" id="KW-1185">Reference proteome</keyword>
<feature type="transmembrane region" description="Helical" evidence="1">
    <location>
        <begin position="105"/>
        <end position="127"/>
    </location>
</feature>
<keyword evidence="1" id="KW-0812">Transmembrane</keyword>
<dbReference type="HOGENOM" id="CLU_085633_0_0_12"/>
<dbReference type="KEGG" id="bchi:OY14_02845"/>
<feature type="transmembrane region" description="Helical" evidence="1">
    <location>
        <begin position="21"/>
        <end position="43"/>
    </location>
</feature>
<protein>
    <submittedName>
        <fullName evidence="2">Membrane protein</fullName>
    </submittedName>
</protein>
<name>A0A0A7UVV5_9SPIR</name>
<feature type="transmembrane region" description="Helical" evidence="1">
    <location>
        <begin position="253"/>
        <end position="271"/>
    </location>
</feature>
<feature type="transmembrane region" description="Helical" evidence="1">
    <location>
        <begin position="151"/>
        <end position="171"/>
    </location>
</feature>
<reference evidence="2 3" key="1">
    <citation type="journal article" date="2015" name="Genome Announc.">
        <title>Genome Sequence of Borrelia chilensis VA1, a South American Member of the Lyme Borreliosis Group.</title>
        <authorList>
            <person name="Huang W."/>
            <person name="Ojaimi C."/>
            <person name="Fallon J.T."/>
            <person name="Travisany D."/>
            <person name="Maass A."/>
            <person name="Ivanova L."/>
            <person name="Tomova A."/>
            <person name="Gonzalez-Acuna D."/>
            <person name="Godfrey H.P."/>
            <person name="Cabello F.C."/>
        </authorList>
    </citation>
    <scope>NUCLEOTIDE SEQUENCE [LARGE SCALE GENOMIC DNA]</scope>
    <source>
        <strain evidence="2 3">VA1</strain>
    </source>
</reference>
<organism evidence="2 3">
    <name type="scientific">Borreliella chilensis</name>
    <dbReference type="NCBI Taxonomy" id="1245910"/>
    <lineage>
        <taxon>Bacteria</taxon>
        <taxon>Pseudomonadati</taxon>
        <taxon>Spirochaetota</taxon>
        <taxon>Spirochaetia</taxon>
        <taxon>Spirochaetales</taxon>
        <taxon>Borreliaceae</taxon>
        <taxon>Borreliella</taxon>
    </lineage>
</organism>
<dbReference type="Proteomes" id="UP000030940">
    <property type="component" value="Chromosome"/>
</dbReference>
<accession>A0A0A7UVV5</accession>
<keyword evidence="1" id="KW-1133">Transmembrane helix</keyword>
<evidence type="ECO:0000313" key="3">
    <source>
        <dbReference type="Proteomes" id="UP000030940"/>
    </source>
</evidence>
<sequence length="283" mass="34395">MFRLRRFLNLFYFDFIYNKKFYALLIAQILGMIFISYLLVRFYFNFSATDFLRFIAPKIFILTLIISMFAIYDYYKVIHDPFKNILYFSLPVSSFEHYFFNLIKYLIALPLILIFLYYLGFNILLFLDNVFFLRSENAVYLELSYLSDFLFFRYFDFLSIFSIFIFFRIAFKTHSFVKTLIVFLGTVFLLFSFTSFFHSVFKYSPCSSDLIFYFDRFLDDLFLKMFYSLGFFLYLASYFKIVEFGSVRKKGNLFAIVGFLIFLVMFNYYYLTKGSFYCFVNYN</sequence>
<evidence type="ECO:0000313" key="2">
    <source>
        <dbReference type="EMBL" id="AJA90374.1"/>
    </source>
</evidence>
<gene>
    <name evidence="2" type="ORF">OY14_02845</name>
</gene>
<feature type="transmembrane region" description="Helical" evidence="1">
    <location>
        <begin position="180"/>
        <end position="201"/>
    </location>
</feature>
<feature type="transmembrane region" description="Helical" evidence="1">
    <location>
        <begin position="55"/>
        <end position="75"/>
    </location>
</feature>
<proteinExistence type="predicted"/>
<feature type="transmembrane region" description="Helical" evidence="1">
    <location>
        <begin position="221"/>
        <end position="241"/>
    </location>
</feature>
<dbReference type="AlphaFoldDB" id="A0A0A7UVV5"/>
<evidence type="ECO:0000256" key="1">
    <source>
        <dbReference type="SAM" id="Phobius"/>
    </source>
</evidence>
<dbReference type="EMBL" id="CP009910">
    <property type="protein sequence ID" value="AJA90374.1"/>
    <property type="molecule type" value="Genomic_DNA"/>
</dbReference>
<dbReference type="STRING" id="1245910.OY14_02845"/>
<keyword evidence="1" id="KW-0472">Membrane</keyword>